<dbReference type="InterPro" id="IPR011761">
    <property type="entry name" value="ATP-grasp"/>
</dbReference>
<dbReference type="Pfam" id="PF02786">
    <property type="entry name" value="CPSase_L_D2"/>
    <property type="match status" value="1"/>
</dbReference>
<gene>
    <name evidence="3" type="ORF">H8S64_16730</name>
</gene>
<dbReference type="InterPro" id="IPR005479">
    <property type="entry name" value="CPAse_ATP-bd"/>
</dbReference>
<dbReference type="Gene3D" id="3.30.470.20">
    <property type="entry name" value="ATP-grasp fold, B domain"/>
    <property type="match status" value="1"/>
</dbReference>
<accession>A0ABR7D610</accession>
<evidence type="ECO:0000313" key="4">
    <source>
        <dbReference type="Proteomes" id="UP000646484"/>
    </source>
</evidence>
<sequence length="386" mass="44972">MYNILVLDGGTQGLIIVKSLRKLGNRVVMIYHGKHSYADDSKYVSKKYFCNLKDDTVLFYDFVVDVVRKEKIDAVIPMSDMASKFLSKNKEALSQYVRFQVPDYNVFENGYDKNKLMSLCKAKNYPHPFTINSLENIEKVGKEKCVFPLLIKPNHTCGGRGMTLVHSYEELLEKYPIIYAQYGDCHLQKYIKQGGAQVEVQLYVNEKQELVCSSVIYKYRWYPENGGSSCCAVTVENKEVVEICYNLLKDLGWVGFADFDLIEDPEEGDLKIMELNPRVPACVKAAIVSGIDWGRIILDEYMGNPQQKYEYRYGKFLRHIGFEMLWFFYSSKRFNTYPSWFRFWGKNLYFQDLDIKDPLPFIWGTMHNIKKQLSPSFRKSKDGTRV</sequence>
<dbReference type="InterPro" id="IPR013815">
    <property type="entry name" value="ATP_grasp_subdomain_1"/>
</dbReference>
<keyword evidence="1" id="KW-0067">ATP-binding</keyword>
<organism evidence="3 4">
    <name type="scientific">Butyricimonas hominis</name>
    <dbReference type="NCBI Taxonomy" id="2763032"/>
    <lineage>
        <taxon>Bacteria</taxon>
        <taxon>Pseudomonadati</taxon>
        <taxon>Bacteroidota</taxon>
        <taxon>Bacteroidia</taxon>
        <taxon>Bacteroidales</taxon>
        <taxon>Odoribacteraceae</taxon>
        <taxon>Butyricimonas</taxon>
    </lineage>
</organism>
<keyword evidence="1" id="KW-0547">Nucleotide-binding</keyword>
<proteinExistence type="predicted"/>
<dbReference type="Proteomes" id="UP000646484">
    <property type="component" value="Unassembled WGS sequence"/>
</dbReference>
<dbReference type="Gene3D" id="3.30.1490.20">
    <property type="entry name" value="ATP-grasp fold, A domain"/>
    <property type="match status" value="1"/>
</dbReference>
<protein>
    <submittedName>
        <fullName evidence="3">ATP-grasp domain-containing protein</fullName>
    </submittedName>
</protein>
<dbReference type="SUPFAM" id="SSF56059">
    <property type="entry name" value="Glutathione synthetase ATP-binding domain-like"/>
    <property type="match status" value="1"/>
</dbReference>
<dbReference type="EMBL" id="JACOOH010000007">
    <property type="protein sequence ID" value="MBC5622740.1"/>
    <property type="molecule type" value="Genomic_DNA"/>
</dbReference>
<comment type="caution">
    <text evidence="3">The sequence shown here is derived from an EMBL/GenBank/DDBJ whole genome shotgun (WGS) entry which is preliminary data.</text>
</comment>
<evidence type="ECO:0000259" key="2">
    <source>
        <dbReference type="PROSITE" id="PS50975"/>
    </source>
</evidence>
<feature type="domain" description="ATP-grasp" evidence="2">
    <location>
        <begin position="115"/>
        <end position="302"/>
    </location>
</feature>
<dbReference type="Gene3D" id="3.40.50.20">
    <property type="match status" value="1"/>
</dbReference>
<keyword evidence="4" id="KW-1185">Reference proteome</keyword>
<dbReference type="PROSITE" id="PS50975">
    <property type="entry name" value="ATP_GRASP"/>
    <property type="match status" value="1"/>
</dbReference>
<evidence type="ECO:0000256" key="1">
    <source>
        <dbReference type="PROSITE-ProRule" id="PRU00409"/>
    </source>
</evidence>
<name>A0ABR7D610_9BACT</name>
<evidence type="ECO:0000313" key="3">
    <source>
        <dbReference type="EMBL" id="MBC5622740.1"/>
    </source>
</evidence>
<reference evidence="3 4" key="1">
    <citation type="submission" date="2020-08" db="EMBL/GenBank/DDBJ databases">
        <title>Genome public.</title>
        <authorList>
            <person name="Liu C."/>
            <person name="Sun Q."/>
        </authorList>
    </citation>
    <scope>NUCLEOTIDE SEQUENCE [LARGE SCALE GENOMIC DNA]</scope>
    <source>
        <strain evidence="3 4">NSJ-56</strain>
    </source>
</reference>